<evidence type="ECO:0000259" key="8">
    <source>
        <dbReference type="Pfam" id="PF19289"/>
    </source>
</evidence>
<dbReference type="Pfam" id="PF19290">
    <property type="entry name" value="PmbA_TldD_2nd"/>
    <property type="match status" value="1"/>
</dbReference>
<proteinExistence type="inferred from homology"/>
<dbReference type="Gene3D" id="3.30.2290.10">
    <property type="entry name" value="PmbA/TldD superfamily"/>
    <property type="match status" value="1"/>
</dbReference>
<comment type="caution">
    <text evidence="10">The sequence shown here is derived from an EMBL/GenBank/DDBJ whole genome shotgun (WGS) entry which is preliminary data.</text>
</comment>
<dbReference type="Pfam" id="PF01523">
    <property type="entry name" value="PmbA_TldD_1st"/>
    <property type="match status" value="1"/>
</dbReference>
<dbReference type="Proteomes" id="UP000295496">
    <property type="component" value="Unassembled WGS sequence"/>
</dbReference>
<gene>
    <name evidence="10" type="ORF">EV692_1648</name>
</gene>
<evidence type="ECO:0000256" key="5">
    <source>
        <dbReference type="ARBA" id="ARBA00022801"/>
    </source>
</evidence>
<dbReference type="SUPFAM" id="SSF111283">
    <property type="entry name" value="Putative modulator of DNA gyrase, PmbA/TldD"/>
    <property type="match status" value="1"/>
</dbReference>
<accession>A0A4R1KT74</accession>
<dbReference type="Pfam" id="PF19289">
    <property type="entry name" value="PmbA_TldD_3rd"/>
    <property type="match status" value="1"/>
</dbReference>
<dbReference type="GO" id="GO:0006508">
    <property type="term" value="P:proteolysis"/>
    <property type="evidence" value="ECO:0007669"/>
    <property type="project" value="UniProtKB-KW"/>
</dbReference>
<evidence type="ECO:0000256" key="6">
    <source>
        <dbReference type="ARBA" id="ARBA00023049"/>
    </source>
</evidence>
<dbReference type="InterPro" id="IPR035068">
    <property type="entry name" value="TldD/PmbA_N"/>
</dbReference>
<dbReference type="RefSeq" id="WP_132302249.1">
    <property type="nucleotide sequence ID" value="NZ_CP170642.1"/>
</dbReference>
<name>A0A4R1KT74_9PAST</name>
<comment type="similarity">
    <text evidence="2">Belongs to the peptidase U62 family.</text>
</comment>
<dbReference type="EMBL" id="SMGJ01000005">
    <property type="protein sequence ID" value="TCK68318.1"/>
    <property type="molecule type" value="Genomic_DNA"/>
</dbReference>
<evidence type="ECO:0000313" key="10">
    <source>
        <dbReference type="EMBL" id="TCK68318.1"/>
    </source>
</evidence>
<dbReference type="NCBIfam" id="NF008268">
    <property type="entry name" value="PRK11040.1"/>
    <property type="match status" value="1"/>
</dbReference>
<evidence type="ECO:0000259" key="9">
    <source>
        <dbReference type="Pfam" id="PF19290"/>
    </source>
</evidence>
<evidence type="ECO:0000259" key="7">
    <source>
        <dbReference type="Pfam" id="PF01523"/>
    </source>
</evidence>
<feature type="domain" description="Metalloprotease TldD/E central" evidence="9">
    <location>
        <begin position="129"/>
        <end position="236"/>
    </location>
</feature>
<dbReference type="PANTHER" id="PTHR43421">
    <property type="entry name" value="METALLOPROTEASE PMBA"/>
    <property type="match status" value="1"/>
</dbReference>
<dbReference type="InterPro" id="IPR045569">
    <property type="entry name" value="Metalloprtase-TldD/E_C"/>
</dbReference>
<dbReference type="InterPro" id="IPR045570">
    <property type="entry name" value="Metalloprtase-TldD/E_cen_dom"/>
</dbReference>
<dbReference type="GO" id="GO:0005829">
    <property type="term" value="C:cytosol"/>
    <property type="evidence" value="ECO:0007669"/>
    <property type="project" value="TreeGrafter"/>
</dbReference>
<feature type="domain" description="Metalloprotease TldD/E C-terminal" evidence="8">
    <location>
        <begin position="243"/>
        <end position="452"/>
    </location>
</feature>
<sequence length="453" mass="48653">MLEKNTENSTALLKQQEQELRAAVSYAVELAQKAGATAEVAVTKVSGLSVSTRLQEVENVEFNNDGALGISVYLGQQKGNASTSDLSQPAIKSAVDAALAIAKYTSPDDCAGLADKALMAFNAPDLDLYHPTDIDVDRAVELALQAETAALQYDQRIVNSNGASFNSHTGIRVYGNSHGMLQSHLSSRYSLSCSVLGGVDDLLESDYEYTISRQANKLADPHWVGENAAKKAIARLNPQKIATQTAPVIFLNYVATGLIGHLATAISGGSLYRKNSFLLDKLGQKVLPDWFQISERPHLLSGLASTPFDSEGVRTQDLEIIQDGILQTYLLTSYSGKKLGMQSTGHAGGIHNWLVKPNSQGKLTALLNQMGTGLLVTDLMGQSVNMVTGDYSRGASGFWVENGEIQYPVSEITIAGNLKQMFDHLVAVGDDIETRSNIQTGSILLEEMKISGN</sequence>
<evidence type="ECO:0000256" key="3">
    <source>
        <dbReference type="ARBA" id="ARBA00022490"/>
    </source>
</evidence>
<dbReference type="AlphaFoldDB" id="A0A4R1KT74"/>
<keyword evidence="11" id="KW-1185">Reference proteome</keyword>
<keyword evidence="5" id="KW-0378">Hydrolase</keyword>
<dbReference type="InterPro" id="IPR036059">
    <property type="entry name" value="TldD/PmbA_sf"/>
</dbReference>
<feature type="domain" description="Metalloprotease TldD/E N-terminal" evidence="7">
    <location>
        <begin position="38"/>
        <end position="102"/>
    </location>
</feature>
<dbReference type="InterPro" id="IPR047657">
    <property type="entry name" value="PmbA"/>
</dbReference>
<dbReference type="GO" id="GO:0008237">
    <property type="term" value="F:metallopeptidase activity"/>
    <property type="evidence" value="ECO:0007669"/>
    <property type="project" value="UniProtKB-KW"/>
</dbReference>
<keyword evidence="4" id="KW-0645">Protease</keyword>
<comment type="subcellular location">
    <subcellularLocation>
        <location evidence="1">Cytoplasm</location>
    </subcellularLocation>
</comment>
<dbReference type="InterPro" id="IPR002510">
    <property type="entry name" value="Metalloprtase-TldD/E_N"/>
</dbReference>
<reference evidence="10 11" key="1">
    <citation type="submission" date="2019-03" db="EMBL/GenBank/DDBJ databases">
        <title>Genomic Encyclopedia of Type Strains, Phase IV (KMG-IV): sequencing the most valuable type-strain genomes for metagenomic binning, comparative biology and taxonomic classification.</title>
        <authorList>
            <person name="Goeker M."/>
        </authorList>
    </citation>
    <scope>NUCLEOTIDE SEQUENCE [LARGE SCALE GENOMIC DNA]</scope>
    <source>
        <strain evidence="10 11">DSM 10053</strain>
    </source>
</reference>
<evidence type="ECO:0000256" key="1">
    <source>
        <dbReference type="ARBA" id="ARBA00004496"/>
    </source>
</evidence>
<evidence type="ECO:0000313" key="11">
    <source>
        <dbReference type="Proteomes" id="UP000295496"/>
    </source>
</evidence>
<evidence type="ECO:0000256" key="2">
    <source>
        <dbReference type="ARBA" id="ARBA00005836"/>
    </source>
</evidence>
<evidence type="ECO:0000256" key="4">
    <source>
        <dbReference type="ARBA" id="ARBA00022670"/>
    </source>
</evidence>
<protein>
    <submittedName>
        <fullName evidence="10">Microcin-processing peptidase 1</fullName>
    </submittedName>
</protein>
<dbReference type="PANTHER" id="PTHR43421:SF1">
    <property type="entry name" value="METALLOPROTEASE PMBA"/>
    <property type="match status" value="1"/>
</dbReference>
<keyword evidence="3" id="KW-0963">Cytoplasm</keyword>
<organism evidence="10 11">
    <name type="scientific">Lonepinella koalarum</name>
    <dbReference type="NCBI Taxonomy" id="53417"/>
    <lineage>
        <taxon>Bacteria</taxon>
        <taxon>Pseudomonadati</taxon>
        <taxon>Pseudomonadota</taxon>
        <taxon>Gammaproteobacteria</taxon>
        <taxon>Pasteurellales</taxon>
        <taxon>Pasteurellaceae</taxon>
        <taxon>Lonepinella</taxon>
    </lineage>
</organism>
<dbReference type="FunFam" id="3.30.2290.10:FF:000002">
    <property type="entry name" value="Metalloprotease PmbA homolog"/>
    <property type="match status" value="1"/>
</dbReference>
<keyword evidence="6" id="KW-0482">Metalloprotease</keyword>